<proteinExistence type="predicted"/>
<comment type="subunit">
    <text evidence="2">Homodimer.</text>
</comment>
<name>A0A6G4A6K8_9BACL</name>
<evidence type="ECO:0000256" key="2">
    <source>
        <dbReference type="ARBA" id="ARBA00011738"/>
    </source>
</evidence>
<feature type="domain" description="FAD/NAD(P)-binding" evidence="5">
    <location>
        <begin position="3"/>
        <end position="286"/>
    </location>
</feature>
<dbReference type="InterPro" id="IPR023753">
    <property type="entry name" value="FAD/NAD-binding_dom"/>
</dbReference>
<accession>A0A6G4A6K8</accession>
<evidence type="ECO:0000256" key="1">
    <source>
        <dbReference type="ARBA" id="ARBA00001974"/>
    </source>
</evidence>
<dbReference type="Pfam" id="PF07992">
    <property type="entry name" value="Pyr_redox_2"/>
    <property type="match status" value="1"/>
</dbReference>
<evidence type="ECO:0000256" key="3">
    <source>
        <dbReference type="ARBA" id="ARBA00022630"/>
    </source>
</evidence>
<dbReference type="PRINTS" id="PR00469">
    <property type="entry name" value="PNDRDTASEII"/>
</dbReference>
<dbReference type="GO" id="GO:0016491">
    <property type="term" value="F:oxidoreductase activity"/>
    <property type="evidence" value="ECO:0007669"/>
    <property type="project" value="UniProtKB-KW"/>
</dbReference>
<dbReference type="AlphaFoldDB" id="A0A6G4A6K8"/>
<keyword evidence="4" id="KW-0560">Oxidoreductase</keyword>
<dbReference type="SUPFAM" id="SSF51905">
    <property type="entry name" value="FAD/NAD(P)-binding domain"/>
    <property type="match status" value="1"/>
</dbReference>
<dbReference type="RefSeq" id="WP_163952971.1">
    <property type="nucleotide sequence ID" value="NZ_JAAIKC010000015.1"/>
</dbReference>
<protein>
    <submittedName>
        <fullName evidence="6">NAD(P)/FAD-dependent oxidoreductase</fullName>
    </submittedName>
</protein>
<dbReference type="Gene3D" id="3.50.50.60">
    <property type="entry name" value="FAD/NAD(P)-binding domain"/>
    <property type="match status" value="2"/>
</dbReference>
<gene>
    <name evidence="6" type="ORF">GK047_25220</name>
</gene>
<organism evidence="6">
    <name type="scientific">Paenibacillus sp. SYP-B3998</name>
    <dbReference type="NCBI Taxonomy" id="2678564"/>
    <lineage>
        <taxon>Bacteria</taxon>
        <taxon>Bacillati</taxon>
        <taxon>Bacillota</taxon>
        <taxon>Bacilli</taxon>
        <taxon>Bacillales</taxon>
        <taxon>Paenibacillaceae</taxon>
        <taxon>Paenibacillus</taxon>
    </lineage>
</organism>
<evidence type="ECO:0000313" key="6">
    <source>
        <dbReference type="EMBL" id="NEW09267.1"/>
    </source>
</evidence>
<evidence type="ECO:0000259" key="5">
    <source>
        <dbReference type="Pfam" id="PF07992"/>
    </source>
</evidence>
<dbReference type="InterPro" id="IPR036188">
    <property type="entry name" value="FAD/NAD-bd_sf"/>
</dbReference>
<evidence type="ECO:0000256" key="4">
    <source>
        <dbReference type="ARBA" id="ARBA00023002"/>
    </source>
</evidence>
<dbReference type="InterPro" id="IPR050097">
    <property type="entry name" value="Ferredoxin-NADP_redctase_2"/>
</dbReference>
<dbReference type="EMBL" id="JAAIKC010000015">
    <property type="protein sequence ID" value="NEW09267.1"/>
    <property type="molecule type" value="Genomic_DNA"/>
</dbReference>
<dbReference type="PANTHER" id="PTHR48105">
    <property type="entry name" value="THIOREDOXIN REDUCTASE 1-RELATED-RELATED"/>
    <property type="match status" value="1"/>
</dbReference>
<reference evidence="6" key="1">
    <citation type="submission" date="2020-02" db="EMBL/GenBank/DDBJ databases">
        <authorList>
            <person name="Shen X.-R."/>
            <person name="Zhang Y.-X."/>
        </authorList>
    </citation>
    <scope>NUCLEOTIDE SEQUENCE</scope>
    <source>
        <strain evidence="6">SYP-B3998</strain>
    </source>
</reference>
<comment type="cofactor">
    <cofactor evidence="1">
        <name>FAD</name>
        <dbReference type="ChEBI" id="CHEBI:57692"/>
    </cofactor>
</comment>
<comment type="caution">
    <text evidence="6">The sequence shown here is derived from an EMBL/GenBank/DDBJ whole genome shotgun (WGS) entry which is preliminary data.</text>
</comment>
<sequence>MIFDCAIIGGGPAGLNAALVLGRARRKMVLFDDNKPRNAVTQESHGFITRDGVKPSEFREIAHRDIAKYPDVQFRPDKVTQVTKENEGEITFELVTEVGESYRARTIILATGLKEIFPSIPGIRDYYGKSIFSCPYCDGWELRNKPLVAITETEHAYRITKVVSNWSKDVILCTNGSDKLTPEQRQALKTKQISVYDQKIHSLAGANGLLKQIKFEDGSEILREGGFLAMPWKQATTIAESLGCEINTHLGIVTDVLGRTNIPGVYAAGDMSVNGPAQLINAAAEGSKAAIGVNTDLIEKEFI</sequence>
<dbReference type="PRINTS" id="PR00368">
    <property type="entry name" value="FADPNR"/>
</dbReference>
<keyword evidence="3" id="KW-0285">Flavoprotein</keyword>